<name>A0A2P2QYT1_RHIMU</name>
<sequence>MPHCKLRAIIWSSNTLKPNMLNKHLYQTIQI</sequence>
<accession>A0A2P2QYT1</accession>
<dbReference type="EMBL" id="GGEC01091658">
    <property type="protein sequence ID" value="MBX72142.1"/>
    <property type="molecule type" value="Transcribed_RNA"/>
</dbReference>
<reference evidence="1" key="1">
    <citation type="submission" date="2018-02" db="EMBL/GenBank/DDBJ databases">
        <title>Rhizophora mucronata_Transcriptome.</title>
        <authorList>
            <person name="Meera S.P."/>
            <person name="Sreeshan A."/>
            <person name="Augustine A."/>
        </authorList>
    </citation>
    <scope>NUCLEOTIDE SEQUENCE</scope>
    <source>
        <tissue evidence="1">Leaf</tissue>
    </source>
</reference>
<evidence type="ECO:0000313" key="1">
    <source>
        <dbReference type="EMBL" id="MBX72142.1"/>
    </source>
</evidence>
<proteinExistence type="predicted"/>
<protein>
    <submittedName>
        <fullName evidence="1">Uncharacterized protein</fullName>
    </submittedName>
</protein>
<dbReference type="AlphaFoldDB" id="A0A2P2QYT1"/>
<organism evidence="1">
    <name type="scientific">Rhizophora mucronata</name>
    <name type="common">Asiatic mangrove</name>
    <dbReference type="NCBI Taxonomy" id="61149"/>
    <lineage>
        <taxon>Eukaryota</taxon>
        <taxon>Viridiplantae</taxon>
        <taxon>Streptophyta</taxon>
        <taxon>Embryophyta</taxon>
        <taxon>Tracheophyta</taxon>
        <taxon>Spermatophyta</taxon>
        <taxon>Magnoliopsida</taxon>
        <taxon>eudicotyledons</taxon>
        <taxon>Gunneridae</taxon>
        <taxon>Pentapetalae</taxon>
        <taxon>rosids</taxon>
        <taxon>fabids</taxon>
        <taxon>Malpighiales</taxon>
        <taxon>Rhizophoraceae</taxon>
        <taxon>Rhizophora</taxon>
    </lineage>
</organism>